<reference evidence="5" key="1">
    <citation type="submission" date="2016-02" db="EMBL/GenBank/DDBJ databases">
        <authorList>
            <person name="Schultz-Johansen M."/>
            <person name="Glaring M.A."/>
            <person name="Bech P.K."/>
            <person name="Stougaard P."/>
        </authorList>
    </citation>
    <scope>NUCLEOTIDE SEQUENCE [LARGE SCALE GENOMIC DNA]</scope>
    <source>
        <strain evidence="5">S66</strain>
    </source>
</reference>
<evidence type="ECO:0000256" key="1">
    <source>
        <dbReference type="ARBA" id="ARBA00023122"/>
    </source>
</evidence>
<gene>
    <name evidence="4" type="ORF">AX660_13075</name>
</gene>
<accession>A0A136A1Q6</accession>
<keyword evidence="5" id="KW-1185">Reference proteome</keyword>
<evidence type="ECO:0000259" key="3">
    <source>
        <dbReference type="PROSITE" id="PS51371"/>
    </source>
</evidence>
<comment type="caution">
    <text evidence="4">The sequence shown here is derived from an EMBL/GenBank/DDBJ whole genome shotgun (WGS) entry which is preliminary data.</text>
</comment>
<sequence>MISATIAECMSSDFAKIHADMPVAEASAKLIKKALLGGPVTNYEGKLIGWISEQECLQITLQVVYHNTRVAIVQDVMRTDVISVNLDSDPLEVAQQMLQAKPKSYPVIDSSGKVLGVLTRRHMLNMLDQKLQELGQR</sequence>
<dbReference type="OrthoDB" id="9790355at2"/>
<dbReference type="PANTHER" id="PTHR43080">
    <property type="entry name" value="CBS DOMAIN-CONTAINING PROTEIN CBSX3, MITOCHONDRIAL"/>
    <property type="match status" value="1"/>
</dbReference>
<dbReference type="RefSeq" id="WP_068376117.1">
    <property type="nucleotide sequence ID" value="NZ_LSNE01000005.1"/>
</dbReference>
<dbReference type="Pfam" id="PF00571">
    <property type="entry name" value="CBS"/>
    <property type="match status" value="2"/>
</dbReference>
<dbReference type="InterPro" id="IPR000644">
    <property type="entry name" value="CBS_dom"/>
</dbReference>
<dbReference type="PROSITE" id="PS51371">
    <property type="entry name" value="CBS"/>
    <property type="match status" value="2"/>
</dbReference>
<dbReference type="PANTHER" id="PTHR43080:SF26">
    <property type="entry name" value="REGULATORY PROTEIN"/>
    <property type="match status" value="1"/>
</dbReference>
<dbReference type="InterPro" id="IPR046342">
    <property type="entry name" value="CBS_dom_sf"/>
</dbReference>
<evidence type="ECO:0000313" key="5">
    <source>
        <dbReference type="Proteomes" id="UP000070299"/>
    </source>
</evidence>
<dbReference type="SMART" id="SM00116">
    <property type="entry name" value="CBS"/>
    <property type="match status" value="2"/>
</dbReference>
<dbReference type="SUPFAM" id="SSF54631">
    <property type="entry name" value="CBS-domain pair"/>
    <property type="match status" value="1"/>
</dbReference>
<protein>
    <recommendedName>
        <fullName evidence="3">CBS domain-containing protein</fullName>
    </recommendedName>
</protein>
<dbReference type="InterPro" id="IPR051257">
    <property type="entry name" value="Diverse_CBS-Domain"/>
</dbReference>
<evidence type="ECO:0000313" key="4">
    <source>
        <dbReference type="EMBL" id="KXI29090.1"/>
    </source>
</evidence>
<dbReference type="EMBL" id="LSNE01000005">
    <property type="protein sequence ID" value="KXI29090.1"/>
    <property type="molecule type" value="Genomic_DNA"/>
</dbReference>
<evidence type="ECO:0000256" key="2">
    <source>
        <dbReference type="PROSITE-ProRule" id="PRU00703"/>
    </source>
</evidence>
<dbReference type="STRING" id="1799789.AX660_13075"/>
<keyword evidence="1 2" id="KW-0129">CBS domain</keyword>
<feature type="domain" description="CBS" evidence="3">
    <location>
        <begin position="10"/>
        <end position="69"/>
    </location>
</feature>
<dbReference type="Proteomes" id="UP000070299">
    <property type="component" value="Unassembled WGS sequence"/>
</dbReference>
<dbReference type="Gene3D" id="3.10.580.10">
    <property type="entry name" value="CBS-domain"/>
    <property type="match status" value="1"/>
</dbReference>
<proteinExistence type="predicted"/>
<feature type="domain" description="CBS" evidence="3">
    <location>
        <begin position="77"/>
        <end position="133"/>
    </location>
</feature>
<name>A0A136A1Q6_9ALTE</name>
<organism evidence="4 5">
    <name type="scientific">Paraglaciecola hydrolytica</name>
    <dbReference type="NCBI Taxonomy" id="1799789"/>
    <lineage>
        <taxon>Bacteria</taxon>
        <taxon>Pseudomonadati</taxon>
        <taxon>Pseudomonadota</taxon>
        <taxon>Gammaproteobacteria</taxon>
        <taxon>Alteromonadales</taxon>
        <taxon>Alteromonadaceae</taxon>
        <taxon>Paraglaciecola</taxon>
    </lineage>
</organism>
<dbReference type="AlphaFoldDB" id="A0A136A1Q6"/>